<dbReference type="GO" id="GO:0006780">
    <property type="term" value="P:uroporphyrinogen III biosynthetic process"/>
    <property type="evidence" value="ECO:0007669"/>
    <property type="project" value="UniProtKB-UniRule"/>
</dbReference>
<evidence type="ECO:0000313" key="14">
    <source>
        <dbReference type="Proteomes" id="UP000215539"/>
    </source>
</evidence>
<dbReference type="Pfam" id="PF02602">
    <property type="entry name" value="HEM4"/>
    <property type="match status" value="1"/>
</dbReference>
<proteinExistence type="inferred from homology"/>
<evidence type="ECO:0000256" key="1">
    <source>
        <dbReference type="ARBA" id="ARBA00004772"/>
    </source>
</evidence>
<dbReference type="PANTHER" id="PTHR38042">
    <property type="entry name" value="UROPORPHYRINOGEN-III SYNTHASE, CHLOROPLASTIC"/>
    <property type="match status" value="1"/>
</dbReference>
<dbReference type="InterPro" id="IPR003754">
    <property type="entry name" value="4pyrrol_synth_uPrphyn_synth"/>
</dbReference>
<evidence type="ECO:0000256" key="3">
    <source>
        <dbReference type="ARBA" id="ARBA00013109"/>
    </source>
</evidence>
<dbReference type="InterPro" id="IPR039793">
    <property type="entry name" value="UROS/Hem4"/>
</dbReference>
<dbReference type="PANTHER" id="PTHR38042:SF1">
    <property type="entry name" value="UROPORPHYRINOGEN-III SYNTHASE, CHLOROPLASTIC"/>
    <property type="match status" value="1"/>
</dbReference>
<comment type="pathway">
    <text evidence="1 9">Porphyrin-containing compound metabolism; protoporphyrin-IX biosynthesis; coproporphyrinogen-III from 5-aminolevulinate: step 3/4.</text>
</comment>
<comment type="catalytic activity">
    <reaction evidence="8 9">
        <text>hydroxymethylbilane = uroporphyrinogen III + H2O</text>
        <dbReference type="Rhea" id="RHEA:18965"/>
        <dbReference type="ChEBI" id="CHEBI:15377"/>
        <dbReference type="ChEBI" id="CHEBI:57308"/>
        <dbReference type="ChEBI" id="CHEBI:57845"/>
        <dbReference type="EC" id="4.2.1.75"/>
    </reaction>
</comment>
<gene>
    <name evidence="11" type="ORF">AXF12_04145</name>
    <name evidence="12" type="ORF">SAMEA44541418_00905</name>
</gene>
<dbReference type="CDD" id="cd06578">
    <property type="entry name" value="HemD"/>
    <property type="match status" value="1"/>
</dbReference>
<dbReference type="EMBL" id="LT906449">
    <property type="protein sequence ID" value="SNV07556.1"/>
    <property type="molecule type" value="Genomic_DNA"/>
</dbReference>
<organism evidence="12 14">
    <name type="scientific">Capnocytophaga haemolytica</name>
    <dbReference type="NCBI Taxonomy" id="45243"/>
    <lineage>
        <taxon>Bacteria</taxon>
        <taxon>Pseudomonadati</taxon>
        <taxon>Bacteroidota</taxon>
        <taxon>Flavobacteriia</taxon>
        <taxon>Flavobacteriales</taxon>
        <taxon>Flavobacteriaceae</taxon>
        <taxon>Capnocytophaga</taxon>
    </lineage>
</organism>
<comment type="function">
    <text evidence="6 9">Catalyzes cyclization of the linear tetrapyrrole, hydroxymethylbilane, to the macrocyclic uroporphyrinogen III.</text>
</comment>
<evidence type="ECO:0000256" key="4">
    <source>
        <dbReference type="ARBA" id="ARBA00023239"/>
    </source>
</evidence>
<accession>A0AAX2GYA1</accession>
<dbReference type="GO" id="GO:0004852">
    <property type="term" value="F:uroporphyrinogen-III synthase activity"/>
    <property type="evidence" value="ECO:0007669"/>
    <property type="project" value="UniProtKB-UniRule"/>
</dbReference>
<dbReference type="RefSeq" id="WP_066428573.1">
    <property type="nucleotide sequence ID" value="NZ_CP014227.1"/>
</dbReference>
<dbReference type="KEGG" id="chg:AXF12_04145"/>
<dbReference type="InterPro" id="IPR036108">
    <property type="entry name" value="4pyrrol_syn_uPrphyn_synt_sf"/>
</dbReference>
<keyword evidence="5 9" id="KW-0627">Porphyrin biosynthesis</keyword>
<evidence type="ECO:0000313" key="13">
    <source>
        <dbReference type="Proteomes" id="UP000065822"/>
    </source>
</evidence>
<sequence length="223" mass="24464">MKTVLSTKVLTEELRQHLLVSGGVRLIEHDFIVVQLLPIEVVTTADLLLITSGNAVRSMLQMKEIEALRRMPVLAVGAKTAARLSKKGFQVLLWAESAKALITVMLSEGNLFQKGGSVLFLKGDKALDTLPNFLKERGFSVDERIVYRTVLTSKKIVDDVDVVLFCSPTAVESFSEKNALGRAWAVCIGETTAAAVRKYTDRVLISQTACIESVIDKMLEVLA</sequence>
<dbReference type="GO" id="GO:0006782">
    <property type="term" value="P:protoporphyrinogen IX biosynthetic process"/>
    <property type="evidence" value="ECO:0007669"/>
    <property type="project" value="UniProtKB-UniRule"/>
</dbReference>
<keyword evidence="13" id="KW-1185">Reference proteome</keyword>
<keyword evidence="4 9" id="KW-0456">Lyase</keyword>
<evidence type="ECO:0000256" key="8">
    <source>
        <dbReference type="ARBA" id="ARBA00048617"/>
    </source>
</evidence>
<dbReference type="EMBL" id="CP014227">
    <property type="protein sequence ID" value="AMD84778.1"/>
    <property type="molecule type" value="Genomic_DNA"/>
</dbReference>
<evidence type="ECO:0000256" key="7">
    <source>
        <dbReference type="ARBA" id="ARBA00040167"/>
    </source>
</evidence>
<feature type="domain" description="Tetrapyrrole biosynthesis uroporphyrinogen III synthase" evidence="10">
    <location>
        <begin position="40"/>
        <end position="215"/>
    </location>
</feature>
<evidence type="ECO:0000256" key="5">
    <source>
        <dbReference type="ARBA" id="ARBA00023244"/>
    </source>
</evidence>
<name>A0AAX2GYA1_9FLAO</name>
<dbReference type="AlphaFoldDB" id="A0AAX2GYA1"/>
<reference evidence="11 13" key="1">
    <citation type="submission" date="2016-02" db="EMBL/GenBank/DDBJ databases">
        <authorList>
            <person name="Holder M.E."/>
            <person name="Ajami N.J."/>
            <person name="Petrosino J.F."/>
        </authorList>
    </citation>
    <scope>NUCLEOTIDE SEQUENCE [LARGE SCALE GENOMIC DNA]</scope>
    <source>
        <strain evidence="11 13">CCUG 32990</strain>
    </source>
</reference>
<reference evidence="12 14" key="2">
    <citation type="submission" date="2017-06" db="EMBL/GenBank/DDBJ databases">
        <authorList>
            <consortium name="Pathogen Informatics"/>
        </authorList>
    </citation>
    <scope>NUCLEOTIDE SEQUENCE [LARGE SCALE GENOMIC DNA]</scope>
    <source>
        <strain evidence="12 14">NCTC12947</strain>
    </source>
</reference>
<dbReference type="SUPFAM" id="SSF69618">
    <property type="entry name" value="HemD-like"/>
    <property type="match status" value="1"/>
</dbReference>
<dbReference type="Proteomes" id="UP000215539">
    <property type="component" value="Chromosome 1"/>
</dbReference>
<dbReference type="EC" id="4.2.1.75" evidence="3 9"/>
<evidence type="ECO:0000256" key="2">
    <source>
        <dbReference type="ARBA" id="ARBA00008133"/>
    </source>
</evidence>
<dbReference type="Gene3D" id="3.40.50.10090">
    <property type="match status" value="2"/>
</dbReference>
<comment type="similarity">
    <text evidence="2 9">Belongs to the uroporphyrinogen-III synthase family.</text>
</comment>
<evidence type="ECO:0000313" key="12">
    <source>
        <dbReference type="EMBL" id="SNV07556.1"/>
    </source>
</evidence>
<evidence type="ECO:0000259" key="10">
    <source>
        <dbReference type="Pfam" id="PF02602"/>
    </source>
</evidence>
<dbReference type="Proteomes" id="UP000065822">
    <property type="component" value="Chromosome"/>
</dbReference>
<evidence type="ECO:0000256" key="9">
    <source>
        <dbReference type="RuleBase" id="RU366031"/>
    </source>
</evidence>
<evidence type="ECO:0000313" key="11">
    <source>
        <dbReference type="EMBL" id="AMD84778.1"/>
    </source>
</evidence>
<protein>
    <recommendedName>
        <fullName evidence="7 9">Uroporphyrinogen-III synthase</fullName>
        <ecNumber evidence="3 9">4.2.1.75</ecNumber>
    </recommendedName>
</protein>
<evidence type="ECO:0000256" key="6">
    <source>
        <dbReference type="ARBA" id="ARBA00037589"/>
    </source>
</evidence>